<gene>
    <name evidence="1" type="ORF">LCGC14_2875720</name>
</gene>
<feature type="non-terminal residue" evidence="1">
    <location>
        <position position="35"/>
    </location>
</feature>
<dbReference type="AlphaFoldDB" id="A0A0F9ASS3"/>
<comment type="caution">
    <text evidence="1">The sequence shown here is derived from an EMBL/GenBank/DDBJ whole genome shotgun (WGS) entry which is preliminary data.</text>
</comment>
<organism evidence="1">
    <name type="scientific">marine sediment metagenome</name>
    <dbReference type="NCBI Taxonomy" id="412755"/>
    <lineage>
        <taxon>unclassified sequences</taxon>
        <taxon>metagenomes</taxon>
        <taxon>ecological metagenomes</taxon>
    </lineage>
</organism>
<sequence>MPHEEKDRALQTAKRRGISPLVTRLGLRGINRGIA</sequence>
<proteinExistence type="predicted"/>
<protein>
    <submittedName>
        <fullName evidence="1">Uncharacterized protein</fullName>
    </submittedName>
</protein>
<dbReference type="EMBL" id="LAZR01055958">
    <property type="protein sequence ID" value="KKK75236.1"/>
    <property type="molecule type" value="Genomic_DNA"/>
</dbReference>
<evidence type="ECO:0000313" key="1">
    <source>
        <dbReference type="EMBL" id="KKK75236.1"/>
    </source>
</evidence>
<accession>A0A0F9ASS3</accession>
<reference evidence="1" key="1">
    <citation type="journal article" date="2015" name="Nature">
        <title>Complex archaea that bridge the gap between prokaryotes and eukaryotes.</title>
        <authorList>
            <person name="Spang A."/>
            <person name="Saw J.H."/>
            <person name="Jorgensen S.L."/>
            <person name="Zaremba-Niedzwiedzka K."/>
            <person name="Martijn J."/>
            <person name="Lind A.E."/>
            <person name="van Eijk R."/>
            <person name="Schleper C."/>
            <person name="Guy L."/>
            <person name="Ettema T.J."/>
        </authorList>
    </citation>
    <scope>NUCLEOTIDE SEQUENCE</scope>
</reference>
<name>A0A0F9ASS3_9ZZZZ</name>